<keyword evidence="2" id="KW-0378">Hydrolase</keyword>
<dbReference type="EMBL" id="BLPF01000001">
    <property type="protein sequence ID" value="GFJ77093.1"/>
    <property type="molecule type" value="Genomic_DNA"/>
</dbReference>
<evidence type="ECO:0000256" key="2">
    <source>
        <dbReference type="ARBA" id="ARBA00023295"/>
    </source>
</evidence>
<keyword evidence="1" id="KW-0119">Carbohydrate metabolism</keyword>
<dbReference type="GO" id="GO:0030247">
    <property type="term" value="F:polysaccharide binding"/>
    <property type="evidence" value="ECO:0007669"/>
    <property type="project" value="InterPro"/>
</dbReference>
<feature type="chain" id="PRO_5028929490" description="Fibronectin type-III domain-containing protein" evidence="4">
    <location>
        <begin position="28"/>
        <end position="316"/>
    </location>
</feature>
<dbReference type="InterPro" id="IPR013783">
    <property type="entry name" value="Ig-like_fold"/>
</dbReference>
<keyword evidence="3" id="KW-0624">Polysaccharide degradation</keyword>
<comment type="caution">
    <text evidence="6">The sequence shown here is derived from an EMBL/GenBank/DDBJ whole genome shotgun (WGS) entry which is preliminary data.</text>
</comment>
<dbReference type="SMART" id="SM00060">
    <property type="entry name" value="FN3"/>
    <property type="match status" value="2"/>
</dbReference>
<dbReference type="GO" id="GO:0016020">
    <property type="term" value="C:membrane"/>
    <property type="evidence" value="ECO:0007669"/>
    <property type="project" value="UniProtKB-SubCell"/>
</dbReference>
<evidence type="ECO:0000256" key="3">
    <source>
        <dbReference type="ARBA" id="ARBA00023326"/>
    </source>
</evidence>
<dbReference type="SUPFAM" id="SSF49384">
    <property type="entry name" value="Carbohydrate-binding domain"/>
    <property type="match status" value="1"/>
</dbReference>
<keyword evidence="4" id="KW-0732">Signal</keyword>
<dbReference type="InterPro" id="IPR036116">
    <property type="entry name" value="FN3_sf"/>
</dbReference>
<reference evidence="6 7" key="2">
    <citation type="submission" date="2020-03" db="EMBL/GenBank/DDBJ databases">
        <authorList>
            <person name="Ichikawa N."/>
            <person name="Kimura A."/>
            <person name="Kitahashi Y."/>
            <person name="Uohara A."/>
        </authorList>
    </citation>
    <scope>NUCLEOTIDE SEQUENCE [LARGE SCALE GENOMIC DNA]</scope>
    <source>
        <strain evidence="6 7">NBRC 108639</strain>
    </source>
</reference>
<dbReference type="SUPFAM" id="SSF49265">
    <property type="entry name" value="Fibronectin type III"/>
    <property type="match status" value="2"/>
</dbReference>
<dbReference type="InterPro" id="IPR008965">
    <property type="entry name" value="CBM2/CBM3_carb-bd_dom_sf"/>
</dbReference>
<evidence type="ECO:0000259" key="5">
    <source>
        <dbReference type="PROSITE" id="PS50853"/>
    </source>
</evidence>
<dbReference type="GO" id="GO:0000272">
    <property type="term" value="P:polysaccharide catabolic process"/>
    <property type="evidence" value="ECO:0007669"/>
    <property type="project" value="UniProtKB-KW"/>
</dbReference>
<dbReference type="InterPro" id="IPR050713">
    <property type="entry name" value="RTP_Phos/Ushers"/>
</dbReference>
<sequence>MMVDMARRLSVLLALALALAVPAPALAASPVTFPGPPTVVDVWPTRVTLTWQPPNTTPLVTYYRIYRVSGGQETFVNASYGTSIMLALLTPDTQYTYFVETGDQTSNGVRSPALTFRTPRAPAETAPPTTPGAFRATSVEANRATLAWSPSTDNFGIAAYNVYRTRQDGRVESAGGTITETQWTRERLLPDFDYRYHIVAQDHSGNVSAPSPPVTFRTPPHPLTTCAARSTATTITLSNTGVGLDVYTIRFTLAPGQTFTLSFDLAWHQVGNEVVLWYEGWAGGLGRGTRTFQIITSGPAAPPTAIRLNGQPCAPL</sequence>
<dbReference type="SMART" id="SM00637">
    <property type="entry name" value="CBD_II"/>
    <property type="match status" value="1"/>
</dbReference>
<proteinExistence type="predicted"/>
<evidence type="ECO:0000256" key="1">
    <source>
        <dbReference type="ARBA" id="ARBA00023277"/>
    </source>
</evidence>
<dbReference type="Gene3D" id="2.60.40.10">
    <property type="entry name" value="Immunoglobulins"/>
    <property type="match status" value="2"/>
</dbReference>
<organism evidence="6 7">
    <name type="scientific">Phytohabitans houttuyneae</name>
    <dbReference type="NCBI Taxonomy" id="1076126"/>
    <lineage>
        <taxon>Bacteria</taxon>
        <taxon>Bacillati</taxon>
        <taxon>Actinomycetota</taxon>
        <taxon>Actinomycetes</taxon>
        <taxon>Micromonosporales</taxon>
        <taxon>Micromonosporaceae</taxon>
    </lineage>
</organism>
<dbReference type="GO" id="GO:0004553">
    <property type="term" value="F:hydrolase activity, hydrolyzing O-glycosyl compounds"/>
    <property type="evidence" value="ECO:0007669"/>
    <property type="project" value="InterPro"/>
</dbReference>
<keyword evidence="2" id="KW-0326">Glycosidase</keyword>
<name>A0A6V8JWM6_9ACTN</name>
<dbReference type="PANTHER" id="PTHR46957:SF3">
    <property type="entry name" value="CYTOKINE RECEPTOR"/>
    <property type="match status" value="1"/>
</dbReference>
<dbReference type="Proteomes" id="UP000482800">
    <property type="component" value="Unassembled WGS sequence"/>
</dbReference>
<dbReference type="InterPro" id="IPR001919">
    <property type="entry name" value="CBD2"/>
</dbReference>
<protein>
    <recommendedName>
        <fullName evidence="5">Fibronectin type-III domain-containing protein</fullName>
    </recommendedName>
</protein>
<evidence type="ECO:0000256" key="4">
    <source>
        <dbReference type="SAM" id="SignalP"/>
    </source>
</evidence>
<dbReference type="PROSITE" id="PS50853">
    <property type="entry name" value="FN3"/>
    <property type="match status" value="2"/>
</dbReference>
<accession>A0A6V8JWM6</accession>
<dbReference type="Gene3D" id="2.60.40.290">
    <property type="match status" value="1"/>
</dbReference>
<dbReference type="InterPro" id="IPR003961">
    <property type="entry name" value="FN3_dom"/>
</dbReference>
<gene>
    <name evidence="6" type="ORF">Phou_012730</name>
</gene>
<dbReference type="Pfam" id="PF00041">
    <property type="entry name" value="fn3"/>
    <property type="match status" value="2"/>
</dbReference>
<reference evidence="6 7" key="1">
    <citation type="submission" date="2020-03" db="EMBL/GenBank/DDBJ databases">
        <title>Whole genome shotgun sequence of Phytohabitans houttuyneae NBRC 108639.</title>
        <authorList>
            <person name="Komaki H."/>
            <person name="Tamura T."/>
        </authorList>
    </citation>
    <scope>NUCLEOTIDE SEQUENCE [LARGE SCALE GENOMIC DNA]</scope>
    <source>
        <strain evidence="6 7">NBRC 108639</strain>
    </source>
</reference>
<feature type="domain" description="Fibronectin type-III" evidence="5">
    <location>
        <begin position="130"/>
        <end position="221"/>
    </location>
</feature>
<dbReference type="InterPro" id="IPR012291">
    <property type="entry name" value="CBM2_carb-bd_dom_sf"/>
</dbReference>
<keyword evidence="7" id="KW-1185">Reference proteome</keyword>
<feature type="signal peptide" evidence="4">
    <location>
        <begin position="1"/>
        <end position="27"/>
    </location>
</feature>
<evidence type="ECO:0000313" key="6">
    <source>
        <dbReference type="EMBL" id="GFJ77093.1"/>
    </source>
</evidence>
<dbReference type="CDD" id="cd00063">
    <property type="entry name" value="FN3"/>
    <property type="match status" value="2"/>
</dbReference>
<dbReference type="PANTHER" id="PTHR46957">
    <property type="entry name" value="CYTOKINE RECEPTOR"/>
    <property type="match status" value="1"/>
</dbReference>
<dbReference type="AlphaFoldDB" id="A0A6V8JWM6"/>
<evidence type="ECO:0000313" key="7">
    <source>
        <dbReference type="Proteomes" id="UP000482800"/>
    </source>
</evidence>
<feature type="domain" description="Fibronectin type-III" evidence="5">
    <location>
        <begin position="33"/>
        <end position="121"/>
    </location>
</feature>